<evidence type="ECO:0000313" key="18">
    <source>
        <dbReference type="EMBL" id="CZR69308.1"/>
    </source>
</evidence>
<dbReference type="CDD" id="cd13854">
    <property type="entry name" value="CuRO_1_MaLCC_like"/>
    <property type="match status" value="1"/>
</dbReference>
<evidence type="ECO:0000256" key="8">
    <source>
        <dbReference type="ARBA" id="ARBA00022723"/>
    </source>
</evidence>
<dbReference type="Pfam" id="PF07731">
    <property type="entry name" value="Cu-oxidase_2"/>
    <property type="match status" value="1"/>
</dbReference>
<keyword evidence="8" id="KW-0479">Metal-binding</keyword>
<evidence type="ECO:0000259" key="15">
    <source>
        <dbReference type="Pfam" id="PF00394"/>
    </source>
</evidence>
<feature type="chain" id="PRO_5012024372" description="laccase" evidence="14">
    <location>
        <begin position="17"/>
        <end position="603"/>
    </location>
</feature>
<evidence type="ECO:0000256" key="2">
    <source>
        <dbReference type="ARBA" id="ARBA00001935"/>
    </source>
</evidence>
<evidence type="ECO:0000256" key="11">
    <source>
        <dbReference type="ARBA" id="ARBA00023008"/>
    </source>
</evidence>
<protein>
    <recommendedName>
        <fullName evidence="6">laccase</fullName>
        <ecNumber evidence="6">1.10.3.2</ecNumber>
    </recommendedName>
</protein>
<feature type="signal peptide" evidence="14">
    <location>
        <begin position="1"/>
        <end position="16"/>
    </location>
</feature>
<dbReference type="CDD" id="cd13880">
    <property type="entry name" value="CuRO_2_MaLCC_like"/>
    <property type="match status" value="1"/>
</dbReference>
<comment type="cofactor">
    <cofactor evidence="2">
        <name>Cu cation</name>
        <dbReference type="ChEBI" id="CHEBI:23378"/>
    </cofactor>
</comment>
<evidence type="ECO:0000256" key="6">
    <source>
        <dbReference type="ARBA" id="ARBA00012297"/>
    </source>
</evidence>
<evidence type="ECO:0000256" key="12">
    <source>
        <dbReference type="ARBA" id="ARBA00023180"/>
    </source>
</evidence>
<dbReference type="GO" id="GO:0005576">
    <property type="term" value="C:extracellular region"/>
    <property type="evidence" value="ECO:0007669"/>
    <property type="project" value="UniProtKB-SubCell"/>
</dbReference>
<dbReference type="AlphaFoldDB" id="A0A1L7XWD1"/>
<evidence type="ECO:0000256" key="5">
    <source>
        <dbReference type="ARBA" id="ARBA00010609"/>
    </source>
</evidence>
<evidence type="ECO:0000256" key="4">
    <source>
        <dbReference type="ARBA" id="ARBA00004613"/>
    </source>
</evidence>
<dbReference type="FunFam" id="2.60.40.420:FF:000021">
    <property type="entry name" value="Extracellular dihydrogeodin oxidase/laccase"/>
    <property type="match status" value="1"/>
</dbReference>
<dbReference type="EMBL" id="FJOG01000068">
    <property type="protein sequence ID" value="CZR69308.1"/>
    <property type="molecule type" value="Genomic_DNA"/>
</dbReference>
<dbReference type="GO" id="GO:0046274">
    <property type="term" value="P:lignin catabolic process"/>
    <property type="evidence" value="ECO:0007669"/>
    <property type="project" value="UniProtKB-KW"/>
</dbReference>
<evidence type="ECO:0000256" key="7">
    <source>
        <dbReference type="ARBA" id="ARBA00022525"/>
    </source>
</evidence>
<feature type="domain" description="Plastocyanin-like" evidence="17">
    <location>
        <begin position="76"/>
        <end position="189"/>
    </location>
</feature>
<dbReference type="PANTHER" id="PTHR11709">
    <property type="entry name" value="MULTI-COPPER OXIDASE"/>
    <property type="match status" value="1"/>
</dbReference>
<feature type="domain" description="Plastocyanin-like" evidence="16">
    <location>
        <begin position="465"/>
        <end position="567"/>
    </location>
</feature>
<dbReference type="SUPFAM" id="SSF49503">
    <property type="entry name" value="Cupredoxins"/>
    <property type="match status" value="3"/>
</dbReference>
<keyword evidence="12" id="KW-0325">Glycoprotein</keyword>
<sequence>MNHLCAIFFHFCVVAGLSITEKRARYPAIDENVLPRATCENTATSRSCWGEYDINTDYYDVIPETGVTREYWLVAQNITAAPDGYQRQILAFNGTVPGPTIEANWGDNIIVHVTNEIADNGTAVHWHGIRQLFNNEYDGVPGVTQCPIAPGESLTYKFRAQQYGTTWYHSHFSVQTVDGLSGPIIIHGPATANYDEHLGALFLTDWSHDTSFETWKNTEKNGLFPIIPNGLINGTNTFDCTGSSDAACLGTGKRFELSFTPGKKYRIGLVGAQTDGFLRFAIDGHNLTVIANDLVPVVPYITDSVVLGGGQRYDIIVEASQAVDNYWMRSVVGGCNLIINTNWDNIRGIVRYEGVVDFTADPTTASSISNNCYDESLASLVPHLNKTVGSATSEESLDVTWYYDILGGLVYHWTINSQTLEIDWAEPTLRLIENGVAVFPTDYNVKEITAVNQVCILSLPPLEQKKMANIGKWVYFIIQDLSLLDANHPIHLHGHDFYILAQGSGIFVEGAIPLNLNNPPRRDTAILPGNGFLILGFYTDNPGTWLMHCHILWHASQGFALQFVERESEIAATIHDSQALNNTCASWDTYVLTEQYEQDDSGI</sequence>
<dbReference type="GO" id="GO:0005507">
    <property type="term" value="F:copper ion binding"/>
    <property type="evidence" value="ECO:0007669"/>
    <property type="project" value="InterPro"/>
</dbReference>
<keyword evidence="13" id="KW-0439">Lignin degradation</keyword>
<accession>A0A1L7XWD1</accession>
<keyword evidence="11" id="KW-0186">Copper</keyword>
<dbReference type="InterPro" id="IPR045087">
    <property type="entry name" value="Cu-oxidase_fam"/>
</dbReference>
<dbReference type="OrthoDB" id="2121828at2759"/>
<dbReference type="InterPro" id="IPR011707">
    <property type="entry name" value="Cu-oxidase-like_N"/>
</dbReference>
<evidence type="ECO:0000256" key="3">
    <source>
        <dbReference type="ARBA" id="ARBA00002075"/>
    </source>
</evidence>
<dbReference type="EC" id="1.10.3.2" evidence="6"/>
<evidence type="ECO:0000256" key="9">
    <source>
        <dbReference type="ARBA" id="ARBA00022737"/>
    </source>
</evidence>
<gene>
    <name evidence="18" type="ORF">PAC_19208</name>
</gene>
<evidence type="ECO:0000259" key="17">
    <source>
        <dbReference type="Pfam" id="PF07732"/>
    </source>
</evidence>
<keyword evidence="10" id="KW-0560">Oxidoreductase</keyword>
<comment type="subcellular location">
    <subcellularLocation>
        <location evidence="4">Secreted</location>
    </subcellularLocation>
</comment>
<keyword evidence="7" id="KW-0964">Secreted</keyword>
<keyword evidence="9" id="KW-0677">Repeat</keyword>
<name>A0A1L7XWD1_9HELO</name>
<evidence type="ECO:0000256" key="1">
    <source>
        <dbReference type="ARBA" id="ARBA00000349"/>
    </source>
</evidence>
<dbReference type="InterPro" id="IPR008972">
    <property type="entry name" value="Cupredoxin"/>
</dbReference>
<dbReference type="InterPro" id="IPR001117">
    <property type="entry name" value="Cu-oxidase_2nd"/>
</dbReference>
<proteinExistence type="inferred from homology"/>
<reference evidence="18 19" key="1">
    <citation type="submission" date="2016-03" db="EMBL/GenBank/DDBJ databases">
        <authorList>
            <person name="Ploux O."/>
        </authorList>
    </citation>
    <scope>NUCLEOTIDE SEQUENCE [LARGE SCALE GENOMIC DNA]</scope>
    <source>
        <strain evidence="18 19">UAMH 11012</strain>
    </source>
</reference>
<keyword evidence="14" id="KW-0732">Signal</keyword>
<evidence type="ECO:0000313" key="19">
    <source>
        <dbReference type="Proteomes" id="UP000184330"/>
    </source>
</evidence>
<comment type="catalytic activity">
    <reaction evidence="1">
        <text>4 hydroquinone + O2 = 4 benzosemiquinone + 2 H2O</text>
        <dbReference type="Rhea" id="RHEA:11276"/>
        <dbReference type="ChEBI" id="CHEBI:15377"/>
        <dbReference type="ChEBI" id="CHEBI:15379"/>
        <dbReference type="ChEBI" id="CHEBI:17594"/>
        <dbReference type="ChEBI" id="CHEBI:17977"/>
        <dbReference type="EC" id="1.10.3.2"/>
    </reaction>
</comment>
<dbReference type="GO" id="GO:0052716">
    <property type="term" value="F:hydroquinone:oxygen oxidoreductase activity"/>
    <property type="evidence" value="ECO:0007669"/>
    <property type="project" value="UniProtKB-EC"/>
</dbReference>
<evidence type="ECO:0000256" key="13">
    <source>
        <dbReference type="ARBA" id="ARBA00023185"/>
    </source>
</evidence>
<evidence type="ECO:0000256" key="10">
    <source>
        <dbReference type="ARBA" id="ARBA00023002"/>
    </source>
</evidence>
<dbReference type="CDD" id="cd13901">
    <property type="entry name" value="CuRO_3_MaLCC_like"/>
    <property type="match status" value="1"/>
</dbReference>
<dbReference type="InterPro" id="IPR011706">
    <property type="entry name" value="Cu-oxidase_C"/>
</dbReference>
<dbReference type="Pfam" id="PF07732">
    <property type="entry name" value="Cu-oxidase_3"/>
    <property type="match status" value="1"/>
</dbReference>
<feature type="domain" description="Plastocyanin-like" evidence="15">
    <location>
        <begin position="201"/>
        <end position="354"/>
    </location>
</feature>
<dbReference type="Proteomes" id="UP000184330">
    <property type="component" value="Unassembled WGS sequence"/>
</dbReference>
<comment type="function">
    <text evidence="3">Lignin degradation and detoxification of lignin-derived products.</text>
</comment>
<dbReference type="STRING" id="576137.A0A1L7XWD1"/>
<evidence type="ECO:0000256" key="14">
    <source>
        <dbReference type="SAM" id="SignalP"/>
    </source>
</evidence>
<evidence type="ECO:0000259" key="16">
    <source>
        <dbReference type="Pfam" id="PF07731"/>
    </source>
</evidence>
<comment type="similarity">
    <text evidence="5">Belongs to the multicopper oxidase family.</text>
</comment>
<dbReference type="Pfam" id="PF00394">
    <property type="entry name" value="Cu-oxidase"/>
    <property type="match status" value="1"/>
</dbReference>
<keyword evidence="19" id="KW-1185">Reference proteome</keyword>
<dbReference type="FunFam" id="2.60.40.420:FF:000038">
    <property type="entry name" value="Extracellular dihydrogeodin oxidase/laccase"/>
    <property type="match status" value="1"/>
</dbReference>
<organism evidence="18 19">
    <name type="scientific">Phialocephala subalpina</name>
    <dbReference type="NCBI Taxonomy" id="576137"/>
    <lineage>
        <taxon>Eukaryota</taxon>
        <taxon>Fungi</taxon>
        <taxon>Dikarya</taxon>
        <taxon>Ascomycota</taxon>
        <taxon>Pezizomycotina</taxon>
        <taxon>Leotiomycetes</taxon>
        <taxon>Helotiales</taxon>
        <taxon>Mollisiaceae</taxon>
        <taxon>Phialocephala</taxon>
        <taxon>Phialocephala fortinii species complex</taxon>
    </lineage>
</organism>
<dbReference type="PANTHER" id="PTHR11709:SF71">
    <property type="entry name" value="OXIDOREDUCTASE TPCJ"/>
    <property type="match status" value="1"/>
</dbReference>
<dbReference type="Gene3D" id="2.60.40.420">
    <property type="entry name" value="Cupredoxins - blue copper proteins"/>
    <property type="match status" value="3"/>
</dbReference>